<keyword evidence="7" id="KW-1185">Reference proteome</keyword>
<gene>
    <name evidence="6" type="ORF">V5N11_022132</name>
</gene>
<dbReference type="EMBL" id="JBANAX010000090">
    <property type="protein sequence ID" value="KAL1222824.1"/>
    <property type="molecule type" value="Genomic_DNA"/>
</dbReference>
<feature type="chain" id="PRO_5044789993" evidence="4">
    <location>
        <begin position="23"/>
        <end position="91"/>
    </location>
</feature>
<evidence type="ECO:0000256" key="4">
    <source>
        <dbReference type="SAM" id="SignalP"/>
    </source>
</evidence>
<reference evidence="6 7" key="1">
    <citation type="submission" date="2024-04" db="EMBL/GenBank/DDBJ databases">
        <title>Genome assembly C_amara_ONT_v2.</title>
        <authorList>
            <person name="Yant L."/>
            <person name="Moore C."/>
            <person name="Slenker M."/>
        </authorList>
    </citation>
    <scope>NUCLEOTIDE SEQUENCE [LARGE SCALE GENOMIC DNA]</scope>
    <source>
        <tissue evidence="6">Leaf</tissue>
    </source>
</reference>
<evidence type="ECO:0000256" key="2">
    <source>
        <dbReference type="ARBA" id="ARBA00022729"/>
    </source>
</evidence>
<feature type="domain" description="Embryo surrounding factor 1 brassicaceae" evidence="5">
    <location>
        <begin position="34"/>
        <end position="87"/>
    </location>
</feature>
<sequence length="91" mass="10461">MKSSDIALICIVMLSLFAMHECGRMELRKTEKSSKIYIPSCFHGACGFSLKKDCWCCFPLTTGKNWCWKEKDYPNAKQICFDQCHKSISPI</sequence>
<evidence type="ECO:0000313" key="6">
    <source>
        <dbReference type="EMBL" id="KAL1222824.1"/>
    </source>
</evidence>
<evidence type="ECO:0000256" key="3">
    <source>
        <dbReference type="ARBA" id="ARBA00023157"/>
    </source>
</evidence>
<name>A0ABD1C020_CARAN</name>
<evidence type="ECO:0000313" key="7">
    <source>
        <dbReference type="Proteomes" id="UP001558713"/>
    </source>
</evidence>
<dbReference type="Proteomes" id="UP001558713">
    <property type="component" value="Unassembled WGS sequence"/>
</dbReference>
<comment type="similarity">
    <text evidence="1">Belongs to the MEG family.</text>
</comment>
<evidence type="ECO:0000259" key="5">
    <source>
        <dbReference type="Pfam" id="PF18209"/>
    </source>
</evidence>
<dbReference type="AlphaFoldDB" id="A0ABD1C020"/>
<evidence type="ECO:0000256" key="1">
    <source>
        <dbReference type="ARBA" id="ARBA00010149"/>
    </source>
</evidence>
<dbReference type="Pfam" id="PF18209">
    <property type="entry name" value="ESF1"/>
    <property type="match status" value="1"/>
</dbReference>
<protein>
    <submittedName>
        <fullName evidence="6">EMBRYO SURROUNDING FACTOR 1-like protein 3</fullName>
    </submittedName>
</protein>
<feature type="signal peptide" evidence="4">
    <location>
        <begin position="1"/>
        <end position="22"/>
    </location>
</feature>
<comment type="caution">
    <text evidence="6">The sequence shown here is derived from an EMBL/GenBank/DDBJ whole genome shotgun (WGS) entry which is preliminary data.</text>
</comment>
<proteinExistence type="inferred from homology"/>
<accession>A0ABD1C020</accession>
<keyword evidence="3" id="KW-1015">Disulfide bond</keyword>
<organism evidence="6 7">
    <name type="scientific">Cardamine amara subsp. amara</name>
    <dbReference type="NCBI Taxonomy" id="228776"/>
    <lineage>
        <taxon>Eukaryota</taxon>
        <taxon>Viridiplantae</taxon>
        <taxon>Streptophyta</taxon>
        <taxon>Embryophyta</taxon>
        <taxon>Tracheophyta</taxon>
        <taxon>Spermatophyta</taxon>
        <taxon>Magnoliopsida</taxon>
        <taxon>eudicotyledons</taxon>
        <taxon>Gunneridae</taxon>
        <taxon>Pentapetalae</taxon>
        <taxon>rosids</taxon>
        <taxon>malvids</taxon>
        <taxon>Brassicales</taxon>
        <taxon>Brassicaceae</taxon>
        <taxon>Cardamineae</taxon>
        <taxon>Cardamine</taxon>
    </lineage>
</organism>
<dbReference type="InterPro" id="IPR041608">
    <property type="entry name" value="ESF1_brassicaceae"/>
</dbReference>
<keyword evidence="2 4" id="KW-0732">Signal</keyword>